<dbReference type="Gene3D" id="3.10.129.10">
    <property type="entry name" value="Hotdog Thioesterase"/>
    <property type="match status" value="1"/>
</dbReference>
<dbReference type="RefSeq" id="WP_150937246.1">
    <property type="nucleotide sequence ID" value="NZ_WAAT01000028.1"/>
</dbReference>
<proteinExistence type="predicted"/>
<dbReference type="SUPFAM" id="SSF54637">
    <property type="entry name" value="Thioesterase/thiol ester dehydrase-isomerase"/>
    <property type="match status" value="1"/>
</dbReference>
<protein>
    <submittedName>
        <fullName evidence="1">ABC transporter permease</fullName>
    </submittedName>
</protein>
<evidence type="ECO:0000313" key="1">
    <source>
        <dbReference type="EMBL" id="KAB1069014.1"/>
    </source>
</evidence>
<reference evidence="1 2" key="1">
    <citation type="submission" date="2019-09" db="EMBL/GenBank/DDBJ databases">
        <authorList>
            <person name="Cao W.R."/>
        </authorList>
    </citation>
    <scope>NUCLEOTIDE SEQUENCE [LARGE SCALE GENOMIC DNA]</scope>
    <source>
        <strain evidence="1 2">B1N29</strain>
    </source>
</reference>
<accession>A0A6N6MGK7</accession>
<dbReference type="Proteomes" id="UP000441333">
    <property type="component" value="Unassembled WGS sequence"/>
</dbReference>
<comment type="caution">
    <text evidence="1">The sequence shown here is derived from an EMBL/GenBank/DDBJ whole genome shotgun (WGS) entry which is preliminary data.</text>
</comment>
<dbReference type="EMBL" id="WAAT01000028">
    <property type="protein sequence ID" value="KAB1069014.1"/>
    <property type="molecule type" value="Genomic_DNA"/>
</dbReference>
<dbReference type="AlphaFoldDB" id="A0A6N6MGK7"/>
<dbReference type="InterPro" id="IPR029069">
    <property type="entry name" value="HotDog_dom_sf"/>
</dbReference>
<dbReference type="Pfam" id="PF22817">
    <property type="entry name" value="ApeP-like"/>
    <property type="match status" value="1"/>
</dbReference>
<evidence type="ECO:0000313" key="2">
    <source>
        <dbReference type="Proteomes" id="UP000441333"/>
    </source>
</evidence>
<gene>
    <name evidence="1" type="ORF">F6U93_04465</name>
</gene>
<sequence>MRNIQSLDIKKFLPHRAPFLMVDYVISITDEHVATAFEIREDDIFVVDGLFSEVGLVENAAQTCSSIVGKSYFDEDDIEGKGAKLIGFISAIKSVKVSACPKVGETIRSDANLVSRFDADDYSICTLSCTVSTSGKELLSCVLNLFIQKIDEY</sequence>
<organism evidence="1 2">
    <name type="scientific">Pseudotamlana haliotis</name>
    <dbReference type="NCBI Taxonomy" id="2614804"/>
    <lineage>
        <taxon>Bacteria</taxon>
        <taxon>Pseudomonadati</taxon>
        <taxon>Bacteroidota</taxon>
        <taxon>Flavobacteriia</taxon>
        <taxon>Flavobacteriales</taxon>
        <taxon>Flavobacteriaceae</taxon>
        <taxon>Pseudotamlana</taxon>
    </lineage>
</organism>
<dbReference type="InterPro" id="IPR016776">
    <property type="entry name" value="ApeP-like_dehydratase"/>
</dbReference>
<keyword evidence="2" id="KW-1185">Reference proteome</keyword>
<name>A0A6N6MGK7_9FLAO</name>